<dbReference type="InParanoid" id="A0A6J3Q892"/>
<name>A0A6J3Q892_TURTR</name>
<organism evidence="1 2">
    <name type="scientific">Tursiops truncatus</name>
    <name type="common">Atlantic bottle-nosed dolphin</name>
    <name type="synonym">Delphinus truncatus</name>
    <dbReference type="NCBI Taxonomy" id="9739"/>
    <lineage>
        <taxon>Eukaryota</taxon>
        <taxon>Metazoa</taxon>
        <taxon>Chordata</taxon>
        <taxon>Craniata</taxon>
        <taxon>Vertebrata</taxon>
        <taxon>Euteleostomi</taxon>
        <taxon>Mammalia</taxon>
        <taxon>Eutheria</taxon>
        <taxon>Laurasiatheria</taxon>
        <taxon>Artiodactyla</taxon>
        <taxon>Whippomorpha</taxon>
        <taxon>Cetacea</taxon>
        <taxon>Odontoceti</taxon>
        <taxon>Delphinidae</taxon>
        <taxon>Tursiops</taxon>
    </lineage>
</organism>
<dbReference type="AlphaFoldDB" id="A0A6J3Q892"/>
<evidence type="ECO:0000313" key="1">
    <source>
        <dbReference type="Proteomes" id="UP000245320"/>
    </source>
</evidence>
<dbReference type="RefSeq" id="XP_033698337.1">
    <property type="nucleotide sequence ID" value="XM_033842446.1"/>
</dbReference>
<protein>
    <submittedName>
        <fullName evidence="2">Phospholysine phosphohistidine inorganic pyrophosphate phosphatase isoform X1</fullName>
    </submittedName>
</protein>
<accession>A0A6J3Q892</accession>
<sequence>MAAWGERLAGVRGVLLDISGVLYDGGEGGGAPIVGSVEALASLGSPETPSPVGSSETHFLASRGISEDGRGFADMVVVATSKGTLSRVHGHTPHTWPAIPLCLILVVGTAGLQNGFVNAATSSHHTDHNSVGGGDDLLGAQGQLHSGLLCLRVVGDDSHIVSRGYGQLAPVTTLLLQTTHVGAPRYGTHREHTTDAELGLLATVHELAGVDALGGDEHLCPLLKTVWIPEDHLGKGHAAARVVDGVLHDTLDVAVLLGKVHGVQRRGVFRCFTCTRNVELAPFLCPQIPWPMAAVC</sequence>
<proteinExistence type="predicted"/>
<evidence type="ECO:0000313" key="2">
    <source>
        <dbReference type="RefSeq" id="XP_033698337.1"/>
    </source>
</evidence>
<keyword evidence="1" id="KW-1185">Reference proteome</keyword>
<gene>
    <name evidence="2" type="primary">LHPP</name>
</gene>
<reference evidence="2" key="1">
    <citation type="submission" date="2025-08" db="UniProtKB">
        <authorList>
            <consortium name="RefSeq"/>
        </authorList>
    </citation>
    <scope>IDENTIFICATION</scope>
    <source>
        <tissue evidence="2">Spleen</tissue>
    </source>
</reference>
<dbReference type="Proteomes" id="UP000245320">
    <property type="component" value="Chromosome 16"/>
</dbReference>
<dbReference type="CTD" id="64077"/>
<dbReference type="OrthoDB" id="426235at2759"/>